<reference evidence="1" key="1">
    <citation type="submission" date="2020-10" db="EMBL/GenBank/DDBJ databases">
        <title>Genomic Encyclopedia of Type Strains, Phase IV (KMG-IV): sequencing the most valuable type-strain genomes for metagenomic binning, comparative biology and taxonomic classification.</title>
        <authorList>
            <person name="Goeker M."/>
        </authorList>
    </citation>
    <scope>NUCLEOTIDE SEQUENCE</scope>
    <source>
        <strain evidence="1">DSM 13886</strain>
    </source>
</reference>
<protein>
    <submittedName>
        <fullName evidence="1">Uncharacterized protein</fullName>
    </submittedName>
</protein>
<dbReference type="Proteomes" id="UP000658225">
    <property type="component" value="Unassembled WGS sequence"/>
</dbReference>
<evidence type="ECO:0000313" key="1">
    <source>
        <dbReference type="EMBL" id="MBE1556775.1"/>
    </source>
</evidence>
<evidence type="ECO:0000313" key="2">
    <source>
        <dbReference type="Proteomes" id="UP000658225"/>
    </source>
</evidence>
<proteinExistence type="predicted"/>
<gene>
    <name evidence="1" type="ORF">H4683_003901</name>
</gene>
<keyword evidence="2" id="KW-1185">Reference proteome</keyword>
<accession>A0A927ML81</accession>
<organism evidence="1 2">
    <name type="scientific">Sporosarcina limicola</name>
    <dbReference type="NCBI Taxonomy" id="34101"/>
    <lineage>
        <taxon>Bacteria</taxon>
        <taxon>Bacillati</taxon>
        <taxon>Bacillota</taxon>
        <taxon>Bacilli</taxon>
        <taxon>Bacillales</taxon>
        <taxon>Caryophanaceae</taxon>
        <taxon>Sporosarcina</taxon>
    </lineage>
</organism>
<sequence length="109" mass="12580">MGYFLWLNASINTTNVAKAIAIINDSNTDIGTTPFRTGVSRPPLSHLFYYFLHYIIHTLLESPLLKKVGANQYPREPFLIFILIRLAITKKPFDLNILNNLPFFLIIHY</sequence>
<comment type="caution">
    <text evidence="1">The sequence shown here is derived from an EMBL/GenBank/DDBJ whole genome shotgun (WGS) entry which is preliminary data.</text>
</comment>
<name>A0A927ML81_9BACL</name>
<dbReference type="EMBL" id="JADBEL010000036">
    <property type="protein sequence ID" value="MBE1556775.1"/>
    <property type="molecule type" value="Genomic_DNA"/>
</dbReference>
<dbReference type="AlphaFoldDB" id="A0A927ML81"/>